<dbReference type="AlphaFoldDB" id="A0AAV2LIF4"/>
<organism evidence="1 2">
    <name type="scientific">Knipowitschia caucasica</name>
    <name type="common">Caucasian dwarf goby</name>
    <name type="synonym">Pomatoschistus caucasicus</name>
    <dbReference type="NCBI Taxonomy" id="637954"/>
    <lineage>
        <taxon>Eukaryota</taxon>
        <taxon>Metazoa</taxon>
        <taxon>Chordata</taxon>
        <taxon>Craniata</taxon>
        <taxon>Vertebrata</taxon>
        <taxon>Euteleostomi</taxon>
        <taxon>Actinopterygii</taxon>
        <taxon>Neopterygii</taxon>
        <taxon>Teleostei</taxon>
        <taxon>Neoteleostei</taxon>
        <taxon>Acanthomorphata</taxon>
        <taxon>Gobiaria</taxon>
        <taxon>Gobiiformes</taxon>
        <taxon>Gobioidei</taxon>
        <taxon>Gobiidae</taxon>
        <taxon>Gobiinae</taxon>
        <taxon>Knipowitschia</taxon>
    </lineage>
</organism>
<gene>
    <name evidence="1" type="ORF">KC01_LOCUS29710</name>
</gene>
<dbReference type="Proteomes" id="UP001497482">
    <property type="component" value="Chromosome 3"/>
</dbReference>
<evidence type="ECO:0000313" key="2">
    <source>
        <dbReference type="Proteomes" id="UP001497482"/>
    </source>
</evidence>
<name>A0AAV2LIF4_KNICA</name>
<accession>A0AAV2LIF4</accession>
<evidence type="ECO:0000313" key="1">
    <source>
        <dbReference type="EMBL" id="CAL1601831.1"/>
    </source>
</evidence>
<proteinExistence type="predicted"/>
<keyword evidence="2" id="KW-1185">Reference proteome</keyword>
<sequence>MTLTRNTVTLTAKRQHVKSGSIATGNLADMDQCCESPQHATAARGARCSLATEENRRLVVCYSNGTGKSRSHRSHLLQFSFLPLRALQVGPERP</sequence>
<dbReference type="EMBL" id="OZ035825">
    <property type="protein sequence ID" value="CAL1601831.1"/>
    <property type="molecule type" value="Genomic_DNA"/>
</dbReference>
<reference evidence="1 2" key="1">
    <citation type="submission" date="2024-04" db="EMBL/GenBank/DDBJ databases">
        <authorList>
            <person name="Waldvogel A.-M."/>
            <person name="Schoenle A."/>
        </authorList>
    </citation>
    <scope>NUCLEOTIDE SEQUENCE [LARGE SCALE GENOMIC DNA]</scope>
</reference>
<protein>
    <submittedName>
        <fullName evidence="1">Uncharacterized protein</fullName>
    </submittedName>
</protein>